<dbReference type="RefSeq" id="XP_040676282.1">
    <property type="nucleotide sequence ID" value="XM_040825725.1"/>
</dbReference>
<dbReference type="PANTHER" id="PTHR21310">
    <property type="entry name" value="AMINOGLYCOSIDE PHOSPHOTRANSFERASE-RELATED-RELATED"/>
    <property type="match status" value="1"/>
</dbReference>
<name>A0A0B2WGT6_METAS</name>
<accession>A0A0B2WGT6</accession>
<dbReference type="GO" id="GO:0016740">
    <property type="term" value="F:transferase activity"/>
    <property type="evidence" value="ECO:0007669"/>
    <property type="project" value="UniProtKB-KW"/>
</dbReference>
<dbReference type="Proteomes" id="UP000030816">
    <property type="component" value="Unassembled WGS sequence"/>
</dbReference>
<sequence>MQHLALRFFQAQWASLRFYLFRITCGLYDLWKLVTFKEVHTTLAQKDASSDREHDTPRPFPLTSQQIDDKICTFIDSVNKTAVCETVSELYGDKPCRIIDQKNGSFNICFFVRCDVVDVTLVLRIPIDPVTYNAWDKLVSEVTAMRYIERNTTIPIPHIHTYGRNKRLVEGASTPFMVMDCIKGQQLHTRTMMHATETQRKRLFIDLIDILTQLRKLEFTSSGSLMPNPDGNESNPIVGPFLSMTANEFERSYGVPVVSGNFTSVKHFIDFHCHMLTETYRLPVEELDHRQAKEEIFALESILKELPTYIDPQEHRHPFILAHPDLRCGNIIVDDDFSIRGVIDWEFTSSIPLRMFTPPSWVTGHDPDMLRIFTGTPRDKIFLEFCGVLEERRNTSNTCAQLCQDWAFRQGQPEQNGAFLLGLSSIVEILRHPSSLADIFYSSIFRRSFGPTACQDAVIHDFFHHPDNEKLAEQVEVQVEKSARYTEYLRSQGLLVDDDQSRQIREFLERTKHLV</sequence>
<evidence type="ECO:0000313" key="3">
    <source>
        <dbReference type="Proteomes" id="UP000030816"/>
    </source>
</evidence>
<dbReference type="STRING" id="1081103.A0A0B2WGT6"/>
<dbReference type="InterPro" id="IPR051678">
    <property type="entry name" value="AGP_Transferase"/>
</dbReference>
<dbReference type="Gene3D" id="3.90.1200.10">
    <property type="match status" value="1"/>
</dbReference>
<protein>
    <submittedName>
        <fullName evidence="2">Phosphotransferase enzyme family protein</fullName>
    </submittedName>
</protein>
<dbReference type="InterPro" id="IPR002575">
    <property type="entry name" value="Aminoglycoside_PTrfase"/>
</dbReference>
<dbReference type="InterPro" id="IPR011009">
    <property type="entry name" value="Kinase-like_dom_sf"/>
</dbReference>
<dbReference type="OrthoDB" id="10003767at2759"/>
<dbReference type="Pfam" id="PF01636">
    <property type="entry name" value="APH"/>
    <property type="match status" value="1"/>
</dbReference>
<dbReference type="AlphaFoldDB" id="A0A0B2WGT6"/>
<feature type="domain" description="Aminoglycoside phosphotransferase" evidence="1">
    <location>
        <begin position="121"/>
        <end position="350"/>
    </location>
</feature>
<dbReference type="GeneID" id="63741382"/>
<keyword evidence="3" id="KW-1185">Reference proteome</keyword>
<dbReference type="SUPFAM" id="SSF56112">
    <property type="entry name" value="Protein kinase-like (PK-like)"/>
    <property type="match status" value="1"/>
</dbReference>
<gene>
    <name evidence="2" type="ORF">MAM_06927</name>
</gene>
<evidence type="ECO:0000313" key="2">
    <source>
        <dbReference type="EMBL" id="KHN95216.1"/>
    </source>
</evidence>
<dbReference type="PANTHER" id="PTHR21310:SF15">
    <property type="entry name" value="AMINOGLYCOSIDE PHOSPHOTRANSFERASE DOMAIN-CONTAINING PROTEIN"/>
    <property type="match status" value="1"/>
</dbReference>
<organism evidence="2 3">
    <name type="scientific">Metarhizium album (strain ARSEF 1941)</name>
    <dbReference type="NCBI Taxonomy" id="1081103"/>
    <lineage>
        <taxon>Eukaryota</taxon>
        <taxon>Fungi</taxon>
        <taxon>Dikarya</taxon>
        <taxon>Ascomycota</taxon>
        <taxon>Pezizomycotina</taxon>
        <taxon>Sordariomycetes</taxon>
        <taxon>Hypocreomycetidae</taxon>
        <taxon>Hypocreales</taxon>
        <taxon>Clavicipitaceae</taxon>
        <taxon>Metarhizium</taxon>
    </lineage>
</organism>
<evidence type="ECO:0000259" key="1">
    <source>
        <dbReference type="Pfam" id="PF01636"/>
    </source>
</evidence>
<reference evidence="2 3" key="1">
    <citation type="journal article" date="2014" name="Proc. Natl. Acad. Sci. U.S.A.">
        <title>Trajectory and genomic determinants of fungal-pathogen speciation and host adaptation.</title>
        <authorList>
            <person name="Hu X."/>
            <person name="Xiao G."/>
            <person name="Zheng P."/>
            <person name="Shang Y."/>
            <person name="Su Y."/>
            <person name="Zhang X."/>
            <person name="Liu X."/>
            <person name="Zhan S."/>
            <person name="St Leger R.J."/>
            <person name="Wang C."/>
        </authorList>
    </citation>
    <scope>NUCLEOTIDE SEQUENCE [LARGE SCALE GENOMIC DNA]</scope>
    <source>
        <strain evidence="2 3">ARSEF 1941</strain>
    </source>
</reference>
<dbReference type="EMBL" id="AZHE01000025">
    <property type="protein sequence ID" value="KHN95216.1"/>
    <property type="molecule type" value="Genomic_DNA"/>
</dbReference>
<dbReference type="HOGENOM" id="CLU_030115_2_1_1"/>
<comment type="caution">
    <text evidence="2">The sequence shown here is derived from an EMBL/GenBank/DDBJ whole genome shotgun (WGS) entry which is preliminary data.</text>
</comment>
<proteinExistence type="predicted"/>
<keyword evidence="2" id="KW-0808">Transferase</keyword>